<dbReference type="EMBL" id="UFQT01000876">
    <property type="protein sequence ID" value="SSX27775.1"/>
    <property type="molecule type" value="Genomic_DNA"/>
</dbReference>
<keyword evidence="3" id="KW-0272">Extracellular matrix</keyword>
<dbReference type="GO" id="GO:0046872">
    <property type="term" value="F:metal ion binding"/>
    <property type="evidence" value="ECO:0007669"/>
    <property type="project" value="UniProtKB-KW"/>
</dbReference>
<gene>
    <name evidence="10" type="primary">CSON014833</name>
</gene>
<dbReference type="PANTHER" id="PTHR10773:SF19">
    <property type="match status" value="1"/>
</dbReference>
<protein>
    <submittedName>
        <fullName evidence="10">CSON014833 protein</fullName>
    </submittedName>
</protein>
<dbReference type="SMART" id="SM00209">
    <property type="entry name" value="TSP1"/>
    <property type="match status" value="1"/>
</dbReference>
<comment type="subcellular location">
    <subcellularLocation>
        <location evidence="1">Secreted</location>
        <location evidence="1">Extracellular space</location>
        <location evidence="1">Extracellular matrix</location>
    </subcellularLocation>
</comment>
<dbReference type="PROSITE" id="PS50092">
    <property type="entry name" value="TSP1"/>
    <property type="match status" value="1"/>
</dbReference>
<keyword evidence="8" id="KW-0325">Glycoprotein</keyword>
<proteinExistence type="predicted"/>
<dbReference type="InterPro" id="IPR000884">
    <property type="entry name" value="TSP1_rpt"/>
</dbReference>
<dbReference type="InterPro" id="IPR044004">
    <property type="entry name" value="TSP1_spondin_dom"/>
</dbReference>
<dbReference type="PROSITE" id="PS51020">
    <property type="entry name" value="SPONDIN"/>
    <property type="match status" value="1"/>
</dbReference>
<evidence type="ECO:0000313" key="10">
    <source>
        <dbReference type="EMBL" id="SSX27775.1"/>
    </source>
</evidence>
<name>A0A336MBW2_CULSO</name>
<dbReference type="PANTHER" id="PTHR10773">
    <property type="entry name" value="DNA-DIRECTED RNA POLYMERASES I, II, AND III SUBUNIT RPABC2"/>
    <property type="match status" value="1"/>
</dbReference>
<sequence length="789" mass="91981">MHRKMSTEASTTNTGTKFYSFLDAKTGEIKTRKVPSKKQANPLNWQRNIRKTANLLGQSYVAPDGKFKPAKVMGQMCDSNCRLNCRDRVTDEIRQNFFNRYYSILSLSDKYQFIIKYTHNDKIKRRSENPKHKCFRRYFIGTGTWENGGESMIRVCQTAFCRTLAISTTKVSTANKKLWNATCFDDLRGRYKKRVSQDVIEQKLDLVKDHIRTFPLNSLIPKMYEIYCEDMKKRRAKTTLIATMEIYTSIFEENFKLVLEQIKKDELCDLTDDENDFDKSKICDKNVSVQNHFDESIKNDTVNPLESVIEPEFYICESPSIKVEEAPDKCDEEAVKVLTDDTKPKNRKIQSDPSKWKRNLQKLANLHGISYKRSDGTIKPAKKIGPYCKNCRMNCESKVSQNIREDFFKRFWQISSIDEKYQFVLRYTKIVDKKICTKENSRRRFTRLYFIGTDSWTNGNENMIKVCFKTFHNTLAISENYYVSFGNRESRTHNEEYFLFKHGNKASKAIVEFVDKRLTDGLEKESTVCRNCILDDFIIPPVTNGVGFESSKFLIDNEHQFVSVITNIIPSPDWFVGVDSLELCHNDKWIEKVTIEAKPYDAGFESGLTFTAPVWYTEPQDPIKLITVSEPNHEAASFYYPELKELPSLGYFQFQKMKEFVNAEKDNLRKICSFNSNYGLPNLDFDFDNSMDDDYMETTTEYATTTSKPRPIKRRDFPATKYKVSPNCQVGEWSEWSSCSKTCGIGEIYRTRQILKHPKRGGLPCPALRQSKWCGSERTCNTNENYFKW</sequence>
<dbReference type="AlphaFoldDB" id="A0A336MBW2"/>
<dbReference type="InterPro" id="IPR009465">
    <property type="entry name" value="Spondin_N"/>
</dbReference>
<dbReference type="Pfam" id="PF06468">
    <property type="entry name" value="Spond_N"/>
    <property type="match status" value="1"/>
</dbReference>
<evidence type="ECO:0000259" key="9">
    <source>
        <dbReference type="PROSITE" id="PS51020"/>
    </source>
</evidence>
<dbReference type="NCBIfam" id="NF038123">
    <property type="entry name" value="NF038123_dom"/>
    <property type="match status" value="1"/>
</dbReference>
<dbReference type="SUPFAM" id="SSF82895">
    <property type="entry name" value="TSP-1 type 1 repeat"/>
    <property type="match status" value="1"/>
</dbReference>
<dbReference type="GO" id="GO:0007155">
    <property type="term" value="P:cell adhesion"/>
    <property type="evidence" value="ECO:0007669"/>
    <property type="project" value="UniProtKB-KW"/>
</dbReference>
<evidence type="ECO:0000256" key="5">
    <source>
        <dbReference type="ARBA" id="ARBA00022729"/>
    </source>
</evidence>
<evidence type="ECO:0000256" key="8">
    <source>
        <dbReference type="ARBA" id="ARBA00023180"/>
    </source>
</evidence>
<dbReference type="Gene3D" id="2.60.40.2130">
    <property type="entry name" value="F-spondin domain"/>
    <property type="match status" value="1"/>
</dbReference>
<evidence type="ECO:0000256" key="2">
    <source>
        <dbReference type="ARBA" id="ARBA00022525"/>
    </source>
</evidence>
<dbReference type="Pfam" id="PF19028">
    <property type="entry name" value="TSP1_spondin"/>
    <property type="match status" value="1"/>
</dbReference>
<keyword evidence="4" id="KW-0479">Metal-binding</keyword>
<accession>A0A336MBW2</accession>
<reference evidence="10" key="1">
    <citation type="submission" date="2018-07" db="EMBL/GenBank/DDBJ databases">
        <authorList>
            <person name="Quirk P.G."/>
            <person name="Krulwich T.A."/>
        </authorList>
    </citation>
    <scope>NUCLEOTIDE SEQUENCE</scope>
</reference>
<keyword evidence="7" id="KW-1015">Disulfide bond</keyword>
<dbReference type="VEuPathDB" id="VectorBase:CSON014833"/>
<keyword evidence="2" id="KW-0964">Secreted</keyword>
<dbReference type="InterPro" id="IPR036383">
    <property type="entry name" value="TSP1_rpt_sf"/>
</dbReference>
<evidence type="ECO:0000256" key="7">
    <source>
        <dbReference type="ARBA" id="ARBA00023157"/>
    </source>
</evidence>
<keyword evidence="5" id="KW-0732">Signal</keyword>
<evidence type="ECO:0000256" key="4">
    <source>
        <dbReference type="ARBA" id="ARBA00022723"/>
    </source>
</evidence>
<dbReference type="Gene3D" id="2.20.100.10">
    <property type="entry name" value="Thrombospondin type-1 (TSP1) repeat"/>
    <property type="match status" value="1"/>
</dbReference>
<organism evidence="10">
    <name type="scientific">Culicoides sonorensis</name>
    <name type="common">Biting midge</name>
    <dbReference type="NCBI Taxonomy" id="179676"/>
    <lineage>
        <taxon>Eukaryota</taxon>
        <taxon>Metazoa</taxon>
        <taxon>Ecdysozoa</taxon>
        <taxon>Arthropoda</taxon>
        <taxon>Hexapoda</taxon>
        <taxon>Insecta</taxon>
        <taxon>Pterygota</taxon>
        <taxon>Neoptera</taxon>
        <taxon>Endopterygota</taxon>
        <taxon>Diptera</taxon>
        <taxon>Nematocera</taxon>
        <taxon>Chironomoidea</taxon>
        <taxon>Ceratopogonidae</taxon>
        <taxon>Ceratopogoninae</taxon>
        <taxon>Culicoides</taxon>
        <taxon>Monoculicoides</taxon>
    </lineage>
</organism>
<evidence type="ECO:0000256" key="1">
    <source>
        <dbReference type="ARBA" id="ARBA00004498"/>
    </source>
</evidence>
<keyword evidence="6" id="KW-0130">Cell adhesion</keyword>
<feature type="domain" description="Spondin" evidence="9">
    <location>
        <begin position="436"/>
        <end position="634"/>
    </location>
</feature>
<dbReference type="FunFam" id="2.20.100.10:FF:000026">
    <property type="entry name" value="Spondin 1"/>
    <property type="match status" value="1"/>
</dbReference>
<dbReference type="InterPro" id="IPR038678">
    <property type="entry name" value="Spondin_N_sf"/>
</dbReference>
<evidence type="ECO:0000256" key="6">
    <source>
        <dbReference type="ARBA" id="ARBA00022889"/>
    </source>
</evidence>
<evidence type="ECO:0000256" key="3">
    <source>
        <dbReference type="ARBA" id="ARBA00022530"/>
    </source>
</evidence>